<dbReference type="InParanoid" id="A0A1Y1ZBH9"/>
<sequence>MTVFPQDVIDEVVLSARYGDLEDLQQISQQYGPSILASSSANGNTPLHMASANGHTGRNRGTFRYWWLLNSRLMTKRSSFSHQTRDCRVPSSTDSTSIDKRTKRGWEYRTSLGCPERTLGNRQGASESWC</sequence>
<dbReference type="Gene3D" id="1.25.40.20">
    <property type="entry name" value="Ankyrin repeat-containing domain"/>
    <property type="match status" value="1"/>
</dbReference>
<dbReference type="Proteomes" id="UP000193498">
    <property type="component" value="Unassembled WGS sequence"/>
</dbReference>
<evidence type="ECO:0000313" key="3">
    <source>
        <dbReference type="Proteomes" id="UP000193498"/>
    </source>
</evidence>
<gene>
    <name evidence="2" type="ORF">K493DRAFT_101509</name>
</gene>
<name>A0A1Y1ZBH9_9FUNG</name>
<dbReference type="OrthoDB" id="10057496at2759"/>
<proteinExistence type="predicted"/>
<dbReference type="STRING" id="1314790.A0A1Y1ZBH9"/>
<evidence type="ECO:0000313" key="2">
    <source>
        <dbReference type="EMBL" id="ORY07474.1"/>
    </source>
</evidence>
<dbReference type="InterPro" id="IPR036770">
    <property type="entry name" value="Ankyrin_rpt-contain_sf"/>
</dbReference>
<comment type="caution">
    <text evidence="2">The sequence shown here is derived from an EMBL/GenBank/DDBJ whole genome shotgun (WGS) entry which is preliminary data.</text>
</comment>
<evidence type="ECO:0008006" key="4">
    <source>
        <dbReference type="Google" id="ProtNLM"/>
    </source>
</evidence>
<organism evidence="2 3">
    <name type="scientific">Basidiobolus meristosporus CBS 931.73</name>
    <dbReference type="NCBI Taxonomy" id="1314790"/>
    <lineage>
        <taxon>Eukaryota</taxon>
        <taxon>Fungi</taxon>
        <taxon>Fungi incertae sedis</taxon>
        <taxon>Zoopagomycota</taxon>
        <taxon>Entomophthoromycotina</taxon>
        <taxon>Basidiobolomycetes</taxon>
        <taxon>Basidiobolales</taxon>
        <taxon>Basidiobolaceae</taxon>
        <taxon>Basidiobolus</taxon>
    </lineage>
</organism>
<reference evidence="2 3" key="1">
    <citation type="submission" date="2016-07" db="EMBL/GenBank/DDBJ databases">
        <title>Pervasive Adenine N6-methylation of Active Genes in Fungi.</title>
        <authorList>
            <consortium name="DOE Joint Genome Institute"/>
            <person name="Mondo S.J."/>
            <person name="Dannebaum R.O."/>
            <person name="Kuo R.C."/>
            <person name="Labutti K."/>
            <person name="Haridas S."/>
            <person name="Kuo A."/>
            <person name="Salamov A."/>
            <person name="Ahrendt S.R."/>
            <person name="Lipzen A."/>
            <person name="Sullivan W."/>
            <person name="Andreopoulos W.B."/>
            <person name="Clum A."/>
            <person name="Lindquist E."/>
            <person name="Daum C."/>
            <person name="Ramamoorthy G.K."/>
            <person name="Gryganskyi A."/>
            <person name="Culley D."/>
            <person name="Magnuson J.K."/>
            <person name="James T.Y."/>
            <person name="O'Malley M.A."/>
            <person name="Stajich J.E."/>
            <person name="Spatafora J.W."/>
            <person name="Visel A."/>
            <person name="Grigoriev I.V."/>
        </authorList>
    </citation>
    <scope>NUCLEOTIDE SEQUENCE [LARGE SCALE GENOMIC DNA]</scope>
    <source>
        <strain evidence="2 3">CBS 931.73</strain>
    </source>
</reference>
<dbReference type="AlphaFoldDB" id="A0A1Y1ZBH9"/>
<evidence type="ECO:0000256" key="1">
    <source>
        <dbReference type="SAM" id="MobiDB-lite"/>
    </source>
</evidence>
<keyword evidence="3" id="KW-1185">Reference proteome</keyword>
<accession>A0A1Y1ZBH9</accession>
<feature type="region of interest" description="Disordered" evidence="1">
    <location>
        <begin position="80"/>
        <end position="100"/>
    </location>
</feature>
<dbReference type="EMBL" id="MCFE01000008">
    <property type="protein sequence ID" value="ORY07474.1"/>
    <property type="molecule type" value="Genomic_DNA"/>
</dbReference>
<protein>
    <recommendedName>
        <fullName evidence="4">Ankyrin</fullName>
    </recommendedName>
</protein>